<comment type="caution">
    <text evidence="1">The sequence shown here is derived from an EMBL/GenBank/DDBJ whole genome shotgun (WGS) entry which is preliminary data.</text>
</comment>
<protein>
    <submittedName>
        <fullName evidence="1">Uncharacterized protein</fullName>
    </submittedName>
</protein>
<organism evidence="1 2">
    <name type="scientific">Helicobacter ibis</name>
    <dbReference type="NCBI Taxonomy" id="2962633"/>
    <lineage>
        <taxon>Bacteria</taxon>
        <taxon>Pseudomonadati</taxon>
        <taxon>Campylobacterota</taxon>
        <taxon>Epsilonproteobacteria</taxon>
        <taxon>Campylobacterales</taxon>
        <taxon>Helicobacteraceae</taxon>
        <taxon>Helicobacter</taxon>
    </lineage>
</organism>
<name>A0ABT4VE83_9HELI</name>
<evidence type="ECO:0000313" key="2">
    <source>
        <dbReference type="Proteomes" id="UP001210261"/>
    </source>
</evidence>
<sequence length="205" mass="24175">MLVFVMITLNNTNNEIENYFAKQMAYLKNHDGYLENSLTRDKESLLSGGKEILGAIDKINTGFKMYDDVSSLSSRIDMLLYLTFDFWKPNEKISDFVWINASVKKIMRANKYRDMYLDAYDFTKWQSSDKMLRKMISAKLALTEMFIKNGLELLPYSNKEQIEAFELFKDLLLEQDSYLTLNNFDSSEYKLLLDRLEQEFIEEIS</sequence>
<reference evidence="1 2" key="1">
    <citation type="submission" date="2023-01" db="EMBL/GenBank/DDBJ databases">
        <title>Description of Helicobacter ibis sp. nov. isolated from faecal droppings of black-faced ibis (Theristicus melanopis).</title>
        <authorList>
            <person name="Lopez-Cantillo M."/>
            <person name="Vidal-Veuthey B."/>
            <person name="Mella A."/>
            <person name="De La Haba R."/>
            <person name="Collado L."/>
        </authorList>
    </citation>
    <scope>NUCLEOTIDE SEQUENCE [LARGE SCALE GENOMIC DNA]</scope>
    <source>
        <strain evidence="1 2">A82</strain>
    </source>
</reference>
<evidence type="ECO:0000313" key="1">
    <source>
        <dbReference type="EMBL" id="MDA3968493.1"/>
    </source>
</evidence>
<dbReference type="EMBL" id="JAQHXR010000001">
    <property type="protein sequence ID" value="MDA3968493.1"/>
    <property type="molecule type" value="Genomic_DNA"/>
</dbReference>
<accession>A0ABT4VE83</accession>
<proteinExistence type="predicted"/>
<keyword evidence="2" id="KW-1185">Reference proteome</keyword>
<gene>
    <name evidence="1" type="ORF">PF021_02255</name>
</gene>
<dbReference type="Proteomes" id="UP001210261">
    <property type="component" value="Unassembled WGS sequence"/>
</dbReference>